<dbReference type="EnsemblBacteria" id="ABB61388">
    <property type="protein sequence ID" value="ABB61388"/>
    <property type="gene ID" value="SDY_1237"/>
</dbReference>
<dbReference type="STRING" id="300267.SDY_1237"/>
<proteinExistence type="predicted"/>
<organism evidence="1 2">
    <name type="scientific">Shigella dysenteriae serotype 1 (strain Sd197)</name>
    <dbReference type="NCBI Taxonomy" id="300267"/>
    <lineage>
        <taxon>Bacteria</taxon>
        <taxon>Pseudomonadati</taxon>
        <taxon>Pseudomonadota</taxon>
        <taxon>Gammaproteobacteria</taxon>
        <taxon>Enterobacterales</taxon>
        <taxon>Enterobacteriaceae</taxon>
        <taxon>Shigella</taxon>
    </lineage>
</organism>
<sequence>MAFRVLTMAVDLCRLTTRTMNVNAGHERTSKARIIHQIQLIRGITLPRCDIAVASRSTLVADMRQAMSKLNNQARLRVYTTHLVSTSFVSPAIQRAAGREVIELPNYIFALNVLYQMGIYAHVDFIRGQNCQQDNSTWERFEQNVSWSLGALNDDERERLYRWYQQQDARALAPASRDWALIWWDSVPQEALR</sequence>
<dbReference type="Proteomes" id="UP000002716">
    <property type="component" value="Chromosome"/>
</dbReference>
<keyword evidence="2" id="KW-1185">Reference proteome</keyword>
<name>Q32H17_SHIDS</name>
<dbReference type="KEGG" id="sdy:SDY_1237"/>
<gene>
    <name evidence="1" type="ordered locus">SDY_1237</name>
</gene>
<evidence type="ECO:0000313" key="2">
    <source>
        <dbReference type="Proteomes" id="UP000002716"/>
    </source>
</evidence>
<reference evidence="1 2" key="1">
    <citation type="journal article" date="2005" name="Nucleic Acids Res.">
        <title>Genome dynamics and diversity of Shigella species, the etiologic agents of bacillary dysentery.</title>
        <authorList>
            <person name="Yang F."/>
            <person name="Yang J."/>
            <person name="Zhang X."/>
            <person name="Chen L."/>
            <person name="Jiang Y."/>
            <person name="Yan Y."/>
            <person name="Tang X."/>
            <person name="Wang J."/>
            <person name="Xiong Z."/>
            <person name="Dong J."/>
            <person name="Xue Y."/>
            <person name="Zhu Y."/>
            <person name="Xu X."/>
            <person name="Sun L."/>
            <person name="Chen S."/>
            <person name="Nie H."/>
            <person name="Peng J."/>
            <person name="Xu J."/>
            <person name="Wang Y."/>
            <person name="Yuan Z."/>
            <person name="Wen Y."/>
            <person name="Yao Z."/>
            <person name="Shen Y."/>
            <person name="Qiang B."/>
            <person name="Hou Y."/>
            <person name="Yu J."/>
            <person name="Jin Q."/>
        </authorList>
    </citation>
    <scope>NUCLEOTIDE SEQUENCE [LARGE SCALE GENOMIC DNA]</scope>
    <source>
        <strain evidence="1 2">Sd197</strain>
    </source>
</reference>
<dbReference type="HOGENOM" id="CLU_126855_0_0_6"/>
<dbReference type="EMBL" id="CP000034">
    <property type="protein sequence ID" value="ABB61388.1"/>
    <property type="molecule type" value="Genomic_DNA"/>
</dbReference>
<protein>
    <submittedName>
        <fullName evidence="1">Uncharacterized protein</fullName>
    </submittedName>
</protein>
<accession>Q32H17</accession>
<dbReference type="AlphaFoldDB" id="Q32H17"/>
<evidence type="ECO:0000313" key="1">
    <source>
        <dbReference type="EMBL" id="ABB61388.1"/>
    </source>
</evidence>